<proteinExistence type="predicted"/>
<dbReference type="AlphaFoldDB" id="X7EC60"/>
<comment type="caution">
    <text evidence="1">The sequence shown here is derived from an EMBL/GenBank/DDBJ whole genome shotgun (WGS) entry which is preliminary data.</text>
</comment>
<reference evidence="1 2" key="1">
    <citation type="submission" date="2014-01" db="EMBL/GenBank/DDBJ databases">
        <title>Roseivivax halodurans JCM 10272 Genome Sequencing.</title>
        <authorList>
            <person name="Lai Q."/>
            <person name="Li G."/>
            <person name="Shao Z."/>
        </authorList>
    </citation>
    <scope>NUCLEOTIDE SEQUENCE [LARGE SCALE GENOMIC DNA]</scope>
    <source>
        <strain evidence="1 2">JCM 10272</strain>
    </source>
</reference>
<protein>
    <submittedName>
        <fullName evidence="1">Uncharacterized protein</fullName>
    </submittedName>
</protein>
<sequence>MRPGVVGGERVIDICEGLELAEQIPGRPVEILRDVPAVDTKRPRGFRHELAEAKSPFRAHGRRAVGAFGFDQRAEEGVPVFGVEPHRPKRPVLCVP</sequence>
<dbReference type="Proteomes" id="UP000022447">
    <property type="component" value="Unassembled WGS sequence"/>
</dbReference>
<dbReference type="STRING" id="1449350.OCH239_10040"/>
<evidence type="ECO:0000313" key="2">
    <source>
        <dbReference type="Proteomes" id="UP000022447"/>
    </source>
</evidence>
<evidence type="ECO:0000313" key="1">
    <source>
        <dbReference type="EMBL" id="ETX13522.1"/>
    </source>
</evidence>
<accession>X7EC60</accession>
<name>X7EC60_9RHOB</name>
<organism evidence="1 2">
    <name type="scientific">Roseivivax halodurans JCM 10272</name>
    <dbReference type="NCBI Taxonomy" id="1449350"/>
    <lineage>
        <taxon>Bacteria</taxon>
        <taxon>Pseudomonadati</taxon>
        <taxon>Pseudomonadota</taxon>
        <taxon>Alphaproteobacteria</taxon>
        <taxon>Rhodobacterales</taxon>
        <taxon>Roseobacteraceae</taxon>
        <taxon>Roseivivax</taxon>
    </lineage>
</organism>
<gene>
    <name evidence="1" type="ORF">OCH239_10040</name>
</gene>
<keyword evidence="2" id="KW-1185">Reference proteome</keyword>
<dbReference type="EMBL" id="JALZ01000024">
    <property type="protein sequence ID" value="ETX13522.1"/>
    <property type="molecule type" value="Genomic_DNA"/>
</dbReference>